<dbReference type="CDD" id="cd07984">
    <property type="entry name" value="LPLAT_LABLAT-like"/>
    <property type="match status" value="1"/>
</dbReference>
<evidence type="ECO:0000256" key="2">
    <source>
        <dbReference type="ARBA" id="ARBA00022475"/>
    </source>
</evidence>
<dbReference type="GO" id="GO:1901137">
    <property type="term" value="P:carbohydrate derivative biosynthetic process"/>
    <property type="evidence" value="ECO:0007669"/>
    <property type="project" value="UniProtKB-ARBA"/>
</dbReference>
<evidence type="ECO:0000256" key="4">
    <source>
        <dbReference type="ARBA" id="ARBA00022679"/>
    </source>
</evidence>
<dbReference type="InterPro" id="IPR004960">
    <property type="entry name" value="LipA_acyltrans"/>
</dbReference>
<dbReference type="GO" id="GO:0008610">
    <property type="term" value="P:lipid biosynthetic process"/>
    <property type="evidence" value="ECO:0007669"/>
    <property type="project" value="UniProtKB-ARBA"/>
</dbReference>
<keyword evidence="2" id="KW-1003">Cell membrane</keyword>
<dbReference type="PANTHER" id="PTHR30606">
    <property type="entry name" value="LIPID A BIOSYNTHESIS LAUROYL ACYLTRANSFERASE"/>
    <property type="match status" value="1"/>
</dbReference>
<organism evidence="8">
    <name type="scientific">freshwater metagenome</name>
    <dbReference type="NCBI Taxonomy" id="449393"/>
    <lineage>
        <taxon>unclassified sequences</taxon>
        <taxon>metagenomes</taxon>
        <taxon>ecological metagenomes</taxon>
    </lineage>
</organism>
<keyword evidence="4" id="KW-0808">Transferase</keyword>
<accession>A0A6J6AWI7</accession>
<dbReference type="AlphaFoldDB" id="A0A6J6AWI7"/>
<keyword evidence="7" id="KW-1133">Transmembrane helix</keyword>
<name>A0A6J6AWI7_9ZZZZ</name>
<protein>
    <submittedName>
        <fullName evidence="8">Unannotated protein</fullName>
    </submittedName>
</protein>
<keyword evidence="7" id="KW-0812">Transmembrane</keyword>
<comment type="subcellular location">
    <subcellularLocation>
        <location evidence="1">Cell inner membrane</location>
    </subcellularLocation>
</comment>
<feature type="transmembrane region" description="Helical" evidence="7">
    <location>
        <begin position="12"/>
        <end position="29"/>
    </location>
</feature>
<dbReference type="GO" id="GO:0005886">
    <property type="term" value="C:plasma membrane"/>
    <property type="evidence" value="ECO:0007669"/>
    <property type="project" value="UniProtKB-SubCell"/>
</dbReference>
<keyword evidence="3" id="KW-0997">Cell inner membrane</keyword>
<sequence>MVAVLAKITPTFVIAILTAVLVPIVTIPMRKKRAIVSRHMRRVQPEFSVRQNRRAVQKSYESYARYYVETFRLPYLNSKQIQSGVSIEGFEHIESGLKLGKGVILALPHLGGWEWSGRWLIQSGHKLNAVVEKLESQQLFEMFLQLRRNYGVQVIPLDDSAGVAVQQALARNEIVALLSDRDIQGTGVDIEFFGERTTIPTGPAFFALRTGAALVPLATYFSKRLDGHETIVRPAIKVERLATLREDVQRISQHLAIELELLIRRDPAQWHLFQPNWPSDLTSHSV</sequence>
<keyword evidence="5 7" id="KW-0472">Membrane</keyword>
<gene>
    <name evidence="8" type="ORF">UFOPK1353_00217</name>
    <name evidence="9" type="ORF">UFOPK2855_00910</name>
</gene>
<dbReference type="PANTHER" id="PTHR30606:SF10">
    <property type="entry name" value="PHOSPHATIDYLINOSITOL MANNOSIDE ACYLTRANSFERASE"/>
    <property type="match status" value="1"/>
</dbReference>
<keyword evidence="6" id="KW-0012">Acyltransferase</keyword>
<proteinExistence type="predicted"/>
<evidence type="ECO:0000313" key="8">
    <source>
        <dbReference type="EMBL" id="CAB4530757.1"/>
    </source>
</evidence>
<evidence type="ECO:0000313" key="9">
    <source>
        <dbReference type="EMBL" id="CAB4764762.1"/>
    </source>
</evidence>
<dbReference type="NCBIfam" id="NF005919">
    <property type="entry name" value="PRK07920.1"/>
    <property type="match status" value="1"/>
</dbReference>
<evidence type="ECO:0000256" key="5">
    <source>
        <dbReference type="ARBA" id="ARBA00023136"/>
    </source>
</evidence>
<dbReference type="EMBL" id="CAEZZK010000179">
    <property type="protein sequence ID" value="CAB4764762.1"/>
    <property type="molecule type" value="Genomic_DNA"/>
</dbReference>
<dbReference type="EMBL" id="CAEZSE010000019">
    <property type="protein sequence ID" value="CAB4530757.1"/>
    <property type="molecule type" value="Genomic_DNA"/>
</dbReference>
<reference evidence="8" key="1">
    <citation type="submission" date="2020-05" db="EMBL/GenBank/DDBJ databases">
        <authorList>
            <person name="Chiriac C."/>
            <person name="Salcher M."/>
            <person name="Ghai R."/>
            <person name="Kavagutti S V."/>
        </authorList>
    </citation>
    <scope>NUCLEOTIDE SEQUENCE</scope>
</reference>
<evidence type="ECO:0000256" key="6">
    <source>
        <dbReference type="ARBA" id="ARBA00023315"/>
    </source>
</evidence>
<evidence type="ECO:0000256" key="1">
    <source>
        <dbReference type="ARBA" id="ARBA00004533"/>
    </source>
</evidence>
<evidence type="ECO:0000256" key="3">
    <source>
        <dbReference type="ARBA" id="ARBA00022519"/>
    </source>
</evidence>
<dbReference type="GO" id="GO:0016746">
    <property type="term" value="F:acyltransferase activity"/>
    <property type="evidence" value="ECO:0007669"/>
    <property type="project" value="UniProtKB-KW"/>
</dbReference>
<dbReference type="Pfam" id="PF03279">
    <property type="entry name" value="Lip_A_acyltrans"/>
    <property type="match status" value="1"/>
</dbReference>
<evidence type="ECO:0000256" key="7">
    <source>
        <dbReference type="SAM" id="Phobius"/>
    </source>
</evidence>